<dbReference type="EMBL" id="JAIXMP010000004">
    <property type="protein sequence ID" value="KAI9274366.1"/>
    <property type="molecule type" value="Genomic_DNA"/>
</dbReference>
<evidence type="ECO:0000313" key="1">
    <source>
        <dbReference type="EMBL" id="KAI9274366.1"/>
    </source>
</evidence>
<reference evidence="1" key="1">
    <citation type="journal article" date="2022" name="IScience">
        <title>Evolution of zygomycete secretomes and the origins of terrestrial fungal ecologies.</title>
        <authorList>
            <person name="Chang Y."/>
            <person name="Wang Y."/>
            <person name="Mondo S."/>
            <person name="Ahrendt S."/>
            <person name="Andreopoulos W."/>
            <person name="Barry K."/>
            <person name="Beard J."/>
            <person name="Benny G.L."/>
            <person name="Blankenship S."/>
            <person name="Bonito G."/>
            <person name="Cuomo C."/>
            <person name="Desiro A."/>
            <person name="Gervers K.A."/>
            <person name="Hundley H."/>
            <person name="Kuo A."/>
            <person name="LaButti K."/>
            <person name="Lang B.F."/>
            <person name="Lipzen A."/>
            <person name="O'Donnell K."/>
            <person name="Pangilinan J."/>
            <person name="Reynolds N."/>
            <person name="Sandor L."/>
            <person name="Smith M.E."/>
            <person name="Tsang A."/>
            <person name="Grigoriev I.V."/>
            <person name="Stajich J.E."/>
            <person name="Spatafora J.W."/>
        </authorList>
    </citation>
    <scope>NUCLEOTIDE SEQUENCE</scope>
    <source>
        <strain evidence="1">RSA 2281</strain>
    </source>
</reference>
<protein>
    <submittedName>
        <fullName evidence="1">Uncharacterized protein</fullName>
    </submittedName>
</protein>
<keyword evidence="2" id="KW-1185">Reference proteome</keyword>
<gene>
    <name evidence="1" type="ORF">BDA99DRAFT_424881</name>
</gene>
<comment type="caution">
    <text evidence="1">The sequence shown here is derived from an EMBL/GenBank/DDBJ whole genome shotgun (WGS) entry which is preliminary data.</text>
</comment>
<dbReference type="AlphaFoldDB" id="A0AAD5KKG1"/>
<feature type="non-terminal residue" evidence="1">
    <location>
        <position position="1"/>
    </location>
</feature>
<sequence>IGEHARDQYTTKPTEWPNFTKSDVLYCPAIKLITKDLPPILIEVQHTANMSFFRRLMKYSLSIRDQCSVLPIVIAICTYRTSTELLDLSRESEINTYMKQLPCEGWAQCFYLLNGKTISGHLQQIPLDPLVALAHFFIEQQPSLIHMKRQDDETIRLLYSIEKRVFESEKFLDQDKDAALKEVCSQAYTQLNMAKQTLIEDVQDKTSRK</sequence>
<reference evidence="1" key="2">
    <citation type="submission" date="2023-02" db="EMBL/GenBank/DDBJ databases">
        <authorList>
            <consortium name="DOE Joint Genome Institute"/>
            <person name="Mondo S.J."/>
            <person name="Chang Y."/>
            <person name="Wang Y."/>
            <person name="Ahrendt S."/>
            <person name="Andreopoulos W."/>
            <person name="Barry K."/>
            <person name="Beard J."/>
            <person name="Benny G.L."/>
            <person name="Blankenship S."/>
            <person name="Bonito G."/>
            <person name="Cuomo C."/>
            <person name="Desiro A."/>
            <person name="Gervers K.A."/>
            <person name="Hundley H."/>
            <person name="Kuo A."/>
            <person name="LaButti K."/>
            <person name="Lang B.F."/>
            <person name="Lipzen A."/>
            <person name="O'Donnell K."/>
            <person name="Pangilinan J."/>
            <person name="Reynolds N."/>
            <person name="Sandor L."/>
            <person name="Smith M.W."/>
            <person name="Tsang A."/>
            <person name="Grigoriev I.V."/>
            <person name="Stajich J.E."/>
            <person name="Spatafora J.W."/>
        </authorList>
    </citation>
    <scope>NUCLEOTIDE SEQUENCE</scope>
    <source>
        <strain evidence="1">RSA 2281</strain>
    </source>
</reference>
<organism evidence="1 2">
    <name type="scientific">Phascolomyces articulosus</name>
    <dbReference type="NCBI Taxonomy" id="60185"/>
    <lineage>
        <taxon>Eukaryota</taxon>
        <taxon>Fungi</taxon>
        <taxon>Fungi incertae sedis</taxon>
        <taxon>Mucoromycota</taxon>
        <taxon>Mucoromycotina</taxon>
        <taxon>Mucoromycetes</taxon>
        <taxon>Mucorales</taxon>
        <taxon>Lichtheimiaceae</taxon>
        <taxon>Phascolomyces</taxon>
    </lineage>
</organism>
<dbReference type="Proteomes" id="UP001209540">
    <property type="component" value="Unassembled WGS sequence"/>
</dbReference>
<proteinExistence type="predicted"/>
<name>A0AAD5KKG1_9FUNG</name>
<evidence type="ECO:0000313" key="2">
    <source>
        <dbReference type="Proteomes" id="UP001209540"/>
    </source>
</evidence>
<feature type="non-terminal residue" evidence="1">
    <location>
        <position position="209"/>
    </location>
</feature>
<accession>A0AAD5KKG1</accession>